<dbReference type="HOGENOM" id="CLU_3118658_0_0_9"/>
<sequence>MSPWSFYDQGFLCFSEALWEDRLYRMAGFCGYPGVLMVNLHNRTAFLHIV</sequence>
<accession>D3AKY4</accession>
<gene>
    <name evidence="1" type="ORF">CLOSTHATH_04278</name>
</gene>
<reference evidence="1 2" key="1">
    <citation type="submission" date="2010-01" db="EMBL/GenBank/DDBJ databases">
        <authorList>
            <person name="Weinstock G."/>
            <person name="Sodergren E."/>
            <person name="Clifton S."/>
            <person name="Fulton L."/>
            <person name="Fulton B."/>
            <person name="Courtney L."/>
            <person name="Fronick C."/>
            <person name="Harrison M."/>
            <person name="Strong C."/>
            <person name="Farmer C."/>
            <person name="Delahaunty K."/>
            <person name="Markovic C."/>
            <person name="Hall O."/>
            <person name="Minx P."/>
            <person name="Tomlinson C."/>
            <person name="Mitreva M."/>
            <person name="Nelson J."/>
            <person name="Hou S."/>
            <person name="Wollam A."/>
            <person name="Pepin K.H."/>
            <person name="Johnson M."/>
            <person name="Bhonagiri V."/>
            <person name="Nash W.E."/>
            <person name="Warren W."/>
            <person name="Chinwalla A."/>
            <person name="Mardis E.R."/>
            <person name="Wilson R.K."/>
        </authorList>
    </citation>
    <scope>NUCLEOTIDE SEQUENCE [LARGE SCALE GENOMIC DNA]</scope>
    <source>
        <strain evidence="1 2">DSM 13479</strain>
    </source>
</reference>
<evidence type="ECO:0000313" key="1">
    <source>
        <dbReference type="EMBL" id="EFC97517.1"/>
    </source>
</evidence>
<dbReference type="EMBL" id="ACIO01000379">
    <property type="protein sequence ID" value="EFC97517.1"/>
    <property type="molecule type" value="Genomic_DNA"/>
</dbReference>
<comment type="caution">
    <text evidence="1">The sequence shown here is derived from an EMBL/GenBank/DDBJ whole genome shotgun (WGS) entry which is preliminary data.</text>
</comment>
<dbReference type="AlphaFoldDB" id="D3AKY4"/>
<dbReference type="Proteomes" id="UP000004968">
    <property type="component" value="Unassembled WGS sequence"/>
</dbReference>
<evidence type="ECO:0000313" key="2">
    <source>
        <dbReference type="Proteomes" id="UP000004968"/>
    </source>
</evidence>
<protein>
    <submittedName>
        <fullName evidence="1">Uncharacterized protein</fullName>
    </submittedName>
</protein>
<name>D3AKY4_9FIRM</name>
<organism evidence="1 2">
    <name type="scientific">Hungatella hathewayi DSM 13479</name>
    <dbReference type="NCBI Taxonomy" id="566550"/>
    <lineage>
        <taxon>Bacteria</taxon>
        <taxon>Bacillati</taxon>
        <taxon>Bacillota</taxon>
        <taxon>Clostridia</taxon>
        <taxon>Lachnospirales</taxon>
        <taxon>Lachnospiraceae</taxon>
        <taxon>Hungatella</taxon>
    </lineage>
</organism>
<proteinExistence type="predicted"/>